<evidence type="ECO:0000256" key="9">
    <source>
        <dbReference type="ARBA" id="ARBA00023239"/>
    </source>
</evidence>
<dbReference type="InterPro" id="IPR002912">
    <property type="entry name" value="ACT_dom"/>
</dbReference>
<dbReference type="AlphaFoldDB" id="A0A1J0GD03"/>
<feature type="domain" description="ACT" evidence="13">
    <location>
        <begin position="149"/>
        <end position="221"/>
    </location>
</feature>
<evidence type="ECO:0000256" key="5">
    <source>
        <dbReference type="ARBA" id="ARBA00022485"/>
    </source>
</evidence>
<dbReference type="InterPro" id="IPR004643">
    <property type="entry name" value="Fe-S_L-Ser_bsu"/>
</dbReference>
<evidence type="ECO:0000256" key="11">
    <source>
        <dbReference type="PIRNR" id="PIRNR036692"/>
    </source>
</evidence>
<dbReference type="PIRSF" id="PIRSF036692">
    <property type="entry name" value="SDH_B"/>
    <property type="match status" value="1"/>
</dbReference>
<keyword evidence="6 11" id="KW-0479">Metal-binding</keyword>
<dbReference type="UniPathway" id="UPA00138"/>
<dbReference type="InterPro" id="IPR051318">
    <property type="entry name" value="Fe-S_L-Ser"/>
</dbReference>
<dbReference type="CDD" id="cd04903">
    <property type="entry name" value="ACT_LSD"/>
    <property type="match status" value="1"/>
</dbReference>
<comment type="catalytic activity">
    <reaction evidence="10 11 12">
        <text>L-serine = pyruvate + NH4(+)</text>
        <dbReference type="Rhea" id="RHEA:19169"/>
        <dbReference type="ChEBI" id="CHEBI:15361"/>
        <dbReference type="ChEBI" id="CHEBI:28938"/>
        <dbReference type="ChEBI" id="CHEBI:33384"/>
        <dbReference type="EC" id="4.3.1.17"/>
    </reaction>
</comment>
<dbReference type="GO" id="GO:0046872">
    <property type="term" value="F:metal ion binding"/>
    <property type="evidence" value="ECO:0007669"/>
    <property type="project" value="UniProtKB-UniRule"/>
</dbReference>
<evidence type="ECO:0000256" key="10">
    <source>
        <dbReference type="ARBA" id="ARBA00049406"/>
    </source>
</evidence>
<comment type="cofactor">
    <cofactor evidence="1 12">
        <name>[4Fe-4S] cluster</name>
        <dbReference type="ChEBI" id="CHEBI:49883"/>
    </cofactor>
</comment>
<dbReference type="SUPFAM" id="SSF143548">
    <property type="entry name" value="Serine metabolism enzymes domain"/>
    <property type="match status" value="1"/>
</dbReference>
<evidence type="ECO:0000256" key="12">
    <source>
        <dbReference type="RuleBase" id="RU366059"/>
    </source>
</evidence>
<evidence type="ECO:0000256" key="8">
    <source>
        <dbReference type="ARBA" id="ARBA00023014"/>
    </source>
</evidence>
<evidence type="ECO:0000313" key="14">
    <source>
        <dbReference type="EMBL" id="APC39223.1"/>
    </source>
</evidence>
<dbReference type="PROSITE" id="PS51671">
    <property type="entry name" value="ACT"/>
    <property type="match status" value="1"/>
</dbReference>
<keyword evidence="4 11" id="KW-0312">Gluconeogenesis</keyword>
<evidence type="ECO:0000256" key="6">
    <source>
        <dbReference type="ARBA" id="ARBA00022723"/>
    </source>
</evidence>
<comment type="pathway">
    <text evidence="2 11">Carbohydrate biosynthesis; gluconeogenesis.</text>
</comment>
<dbReference type="GO" id="GO:0003941">
    <property type="term" value="F:L-serine ammonia-lyase activity"/>
    <property type="evidence" value="ECO:0007669"/>
    <property type="project" value="UniProtKB-UniRule"/>
</dbReference>
<dbReference type="NCBIfam" id="TIGR00719">
    <property type="entry name" value="sda_beta"/>
    <property type="match status" value="1"/>
</dbReference>
<keyword evidence="15" id="KW-1185">Reference proteome</keyword>
<evidence type="ECO:0000259" key="13">
    <source>
        <dbReference type="PROSITE" id="PS51671"/>
    </source>
</evidence>
<organism evidence="14 15">
    <name type="scientific">Clostridium estertheticum subsp. estertheticum</name>
    <dbReference type="NCBI Taxonomy" id="1552"/>
    <lineage>
        <taxon>Bacteria</taxon>
        <taxon>Bacillati</taxon>
        <taxon>Bacillota</taxon>
        <taxon>Clostridia</taxon>
        <taxon>Eubacteriales</taxon>
        <taxon>Clostridiaceae</taxon>
        <taxon>Clostridium</taxon>
    </lineage>
</organism>
<dbReference type="PANTHER" id="PTHR30182">
    <property type="entry name" value="L-SERINE DEHYDRATASE"/>
    <property type="match status" value="1"/>
</dbReference>
<dbReference type="InterPro" id="IPR045865">
    <property type="entry name" value="ACT-like_dom_sf"/>
</dbReference>
<name>A0A1J0GD03_9CLOT</name>
<dbReference type="PANTHER" id="PTHR30182:SF12">
    <property type="entry name" value="L-SERINE DEHYDRATASE, BETA CHAIN-RELATED"/>
    <property type="match status" value="1"/>
</dbReference>
<dbReference type="Gene3D" id="3.30.1330.90">
    <property type="entry name" value="D-3-phosphoglycerate dehydrogenase, domain 3"/>
    <property type="match status" value="1"/>
</dbReference>
<keyword evidence="9 11" id="KW-0456">Lyase</keyword>
<accession>A0A1J0GD03</accession>
<dbReference type="EMBL" id="CP015756">
    <property type="protein sequence ID" value="APC39223.1"/>
    <property type="molecule type" value="Genomic_DNA"/>
</dbReference>
<evidence type="ECO:0000256" key="7">
    <source>
        <dbReference type="ARBA" id="ARBA00023004"/>
    </source>
</evidence>
<evidence type="ECO:0000256" key="3">
    <source>
        <dbReference type="ARBA" id="ARBA00008636"/>
    </source>
</evidence>
<evidence type="ECO:0000256" key="1">
    <source>
        <dbReference type="ARBA" id="ARBA00001966"/>
    </source>
</evidence>
<dbReference type="Proteomes" id="UP000182569">
    <property type="component" value="Chromosome"/>
</dbReference>
<dbReference type="Pfam" id="PF03315">
    <property type="entry name" value="SDH_beta"/>
    <property type="match status" value="1"/>
</dbReference>
<protein>
    <recommendedName>
        <fullName evidence="11">L-serine deaminase</fullName>
    </recommendedName>
</protein>
<dbReference type="InterPro" id="IPR029009">
    <property type="entry name" value="ASB_dom_sf"/>
</dbReference>
<dbReference type="OrthoDB" id="9813137at2"/>
<sequence>MKNFGVFDILGPIMVGPSSSHTAGAARLGKIAKTIVGADIKEVTFLLHGSFGKTYKGHGTDRALVAGILGMEPSDDDLRNSISIAESKGLKIKFIEYDLGQVHPNTVKFLITDINNNYFEIMGSSIGGGNVEINEINGNSVLITGVNSTIITCHDDIPGTVAKVSDLIYGDKINIAFLKLVRGEKGKSATMTFEVDSIIPDSLVKNIKKITGINKVIVINPETRRKHNDSKVS</sequence>
<keyword evidence="5 11" id="KW-0004">4Fe-4S</keyword>
<comment type="similarity">
    <text evidence="3 11 12">Belongs to the iron-sulfur dependent L-serine dehydratase family.</text>
</comment>
<dbReference type="GO" id="GO:0051539">
    <property type="term" value="F:4 iron, 4 sulfur cluster binding"/>
    <property type="evidence" value="ECO:0007669"/>
    <property type="project" value="UniProtKB-UniRule"/>
</dbReference>
<evidence type="ECO:0000313" key="15">
    <source>
        <dbReference type="Proteomes" id="UP000182569"/>
    </source>
</evidence>
<dbReference type="Gene3D" id="3.30.70.260">
    <property type="match status" value="1"/>
</dbReference>
<dbReference type="SUPFAM" id="SSF55021">
    <property type="entry name" value="ACT-like"/>
    <property type="match status" value="1"/>
</dbReference>
<dbReference type="KEGG" id="ceu:A7L45_03675"/>
<dbReference type="STRING" id="1552.A7L45_03675"/>
<gene>
    <name evidence="14" type="ORF">A7L45_03675</name>
</gene>
<reference evidence="15" key="1">
    <citation type="journal article" date="2016" name="Front. Microbiol.">
        <title>Complete Genome Sequence of Clostridium estertheticum DSM 8809, a Microbe Identified in Spoiled Vacuum Packed Beef.</title>
        <authorList>
            <person name="Yu Z."/>
            <person name="Gunn L."/>
            <person name="Brennan E."/>
            <person name="Reid R."/>
            <person name="Wall P.G."/>
            <person name="Gaora O.P."/>
            <person name="Hurley D."/>
            <person name="Bolton D."/>
            <person name="Fanning S."/>
        </authorList>
    </citation>
    <scope>NUCLEOTIDE SEQUENCE [LARGE SCALE GENOMIC DNA]</scope>
    <source>
        <strain evidence="15">DSM 8809</strain>
    </source>
</reference>
<evidence type="ECO:0000256" key="2">
    <source>
        <dbReference type="ARBA" id="ARBA00004742"/>
    </source>
</evidence>
<keyword evidence="7 11" id="KW-0408">Iron</keyword>
<proteinExistence type="inferred from homology"/>
<dbReference type="RefSeq" id="WP_071611519.1">
    <property type="nucleotide sequence ID" value="NZ_CP015756.1"/>
</dbReference>
<evidence type="ECO:0000256" key="4">
    <source>
        <dbReference type="ARBA" id="ARBA00022432"/>
    </source>
</evidence>
<dbReference type="GO" id="GO:0006094">
    <property type="term" value="P:gluconeogenesis"/>
    <property type="evidence" value="ECO:0007669"/>
    <property type="project" value="UniProtKB-UniRule"/>
</dbReference>
<dbReference type="InterPro" id="IPR005131">
    <property type="entry name" value="Ser_deHydtase_bsu"/>
</dbReference>
<keyword evidence="8 11" id="KW-0411">Iron-sulfur</keyword>